<evidence type="ECO:0000256" key="1">
    <source>
        <dbReference type="SAM" id="MobiDB-lite"/>
    </source>
</evidence>
<feature type="compositionally biased region" description="Acidic residues" evidence="1">
    <location>
        <begin position="270"/>
        <end position="280"/>
    </location>
</feature>
<dbReference type="Proteomes" id="UP000184330">
    <property type="component" value="Unassembled WGS sequence"/>
</dbReference>
<feature type="compositionally biased region" description="Basic and acidic residues" evidence="1">
    <location>
        <begin position="282"/>
        <end position="293"/>
    </location>
</feature>
<name>A0A1L7WQT0_9HELO</name>
<dbReference type="EMBL" id="FJOG01000006">
    <property type="protein sequence ID" value="CZR55128.1"/>
    <property type="molecule type" value="Genomic_DNA"/>
</dbReference>
<feature type="compositionally biased region" description="Basic and acidic residues" evidence="1">
    <location>
        <begin position="122"/>
        <end position="151"/>
    </location>
</feature>
<feature type="compositionally biased region" description="Basic and acidic residues" evidence="1">
    <location>
        <begin position="219"/>
        <end position="243"/>
    </location>
</feature>
<feature type="region of interest" description="Disordered" evidence="1">
    <location>
        <begin position="320"/>
        <end position="365"/>
    </location>
</feature>
<reference evidence="2 3" key="1">
    <citation type="submission" date="2016-03" db="EMBL/GenBank/DDBJ databases">
        <authorList>
            <person name="Ploux O."/>
        </authorList>
    </citation>
    <scope>NUCLEOTIDE SEQUENCE [LARGE SCALE GENOMIC DNA]</scope>
    <source>
        <strain evidence="2 3">UAMH 11012</strain>
    </source>
</reference>
<evidence type="ECO:0000313" key="3">
    <source>
        <dbReference type="Proteomes" id="UP000184330"/>
    </source>
</evidence>
<keyword evidence="3" id="KW-1185">Reference proteome</keyword>
<protein>
    <submittedName>
        <fullName evidence="2">Uncharacterized protein</fullName>
    </submittedName>
</protein>
<evidence type="ECO:0000313" key="2">
    <source>
        <dbReference type="EMBL" id="CZR55128.1"/>
    </source>
</evidence>
<feature type="compositionally biased region" description="Basic and acidic residues" evidence="1">
    <location>
        <begin position="170"/>
        <end position="201"/>
    </location>
</feature>
<dbReference type="OrthoDB" id="10591173at2759"/>
<feature type="compositionally biased region" description="Low complexity" evidence="1">
    <location>
        <begin position="258"/>
        <end position="269"/>
    </location>
</feature>
<dbReference type="AlphaFoldDB" id="A0A1L7WQT0"/>
<feature type="region of interest" description="Disordered" evidence="1">
    <location>
        <begin position="122"/>
        <end position="293"/>
    </location>
</feature>
<feature type="compositionally biased region" description="Low complexity" evidence="1">
    <location>
        <begin position="343"/>
        <end position="352"/>
    </location>
</feature>
<sequence>MCVLLNFIYHDCGCLAKTSTYHCGDAKAEDKEFSTDCPRYKTTEQVLRCGELTCHAHVGQVLRTGTPELDFGERSDSSVIMDEEGDQGEGAIDYDPFKELKEKLLAIKARCEDRKKGIPLVKEKMVGQKSKEGEKGRGAEKVKEGEKEKGKGGAGLGKGFEASKLSGMKAIRDRREQRKKELEQAKAKKDAVKAKGGEKSKSGAGVDEIEMDEFTYAKQAKEAKAKESDDGKAKECGKAEESGSGKATNPGLEEAFAMSSSSGSSSSGSDSDDMGYEGDTEAPAKKSTTEDPVKKLTLVAEGSLSPGEIAGSLSPRAFVASLGPRPSSIPGLRRVGGVEDIKSLSPTKKASPSAPPAPPNGDTSM</sequence>
<accession>A0A1L7WQT0</accession>
<organism evidence="2 3">
    <name type="scientific">Phialocephala subalpina</name>
    <dbReference type="NCBI Taxonomy" id="576137"/>
    <lineage>
        <taxon>Eukaryota</taxon>
        <taxon>Fungi</taxon>
        <taxon>Dikarya</taxon>
        <taxon>Ascomycota</taxon>
        <taxon>Pezizomycotina</taxon>
        <taxon>Leotiomycetes</taxon>
        <taxon>Helotiales</taxon>
        <taxon>Mollisiaceae</taxon>
        <taxon>Phialocephala</taxon>
        <taxon>Phialocephala fortinii species complex</taxon>
    </lineage>
</organism>
<gene>
    <name evidence="2" type="ORF">PAC_05014</name>
</gene>
<proteinExistence type="predicted"/>